<dbReference type="AlphaFoldDB" id="A0A317F3N3"/>
<protein>
    <recommendedName>
        <fullName evidence="3">Lipocalin-like domain-containing protein</fullName>
    </recommendedName>
</protein>
<comment type="caution">
    <text evidence="1">The sequence shown here is derived from an EMBL/GenBank/DDBJ whole genome shotgun (WGS) entry which is preliminary data.</text>
</comment>
<reference evidence="2" key="1">
    <citation type="submission" date="2018-05" db="EMBL/GenBank/DDBJ databases">
        <title>Pedobacter paludis sp. nov., isolated from wetland soil.</title>
        <authorList>
            <person name="Zhang Y."/>
        </authorList>
    </citation>
    <scope>NUCLEOTIDE SEQUENCE [LARGE SCALE GENOMIC DNA]</scope>
    <source>
        <strain evidence="2">R-8</strain>
    </source>
</reference>
<dbReference type="RefSeq" id="WP_109928623.1">
    <property type="nucleotide sequence ID" value="NZ_QGNY01000002.1"/>
</dbReference>
<evidence type="ECO:0008006" key="3">
    <source>
        <dbReference type="Google" id="ProtNLM"/>
    </source>
</evidence>
<dbReference type="EMBL" id="QGNY01000002">
    <property type="protein sequence ID" value="PWS32449.1"/>
    <property type="molecule type" value="Genomic_DNA"/>
</dbReference>
<dbReference type="PROSITE" id="PS51257">
    <property type="entry name" value="PROKAR_LIPOPROTEIN"/>
    <property type="match status" value="1"/>
</dbReference>
<dbReference type="Proteomes" id="UP000245391">
    <property type="component" value="Unassembled WGS sequence"/>
</dbReference>
<evidence type="ECO:0000313" key="1">
    <source>
        <dbReference type="EMBL" id="PWS32449.1"/>
    </source>
</evidence>
<accession>A0A317F3N3</accession>
<sequence length="145" mass="15954">MKKILLIVTICLAFACKKKTVSEVVDITTYNWPLASATITPAKVVDGKSETNLMLISGSSACLNNNFTLVFSKDGSYAFTSTGPLCDMISFKNAKWTKTGNEIKLDDGFGHISIYNLSGNIITNNYVYTENNITYTVSYTYTAKK</sequence>
<gene>
    <name evidence="1" type="ORF">DF947_05015</name>
</gene>
<proteinExistence type="predicted"/>
<dbReference type="OrthoDB" id="771052at2"/>
<keyword evidence="2" id="KW-1185">Reference proteome</keyword>
<name>A0A317F3N3_9SPHI</name>
<evidence type="ECO:0000313" key="2">
    <source>
        <dbReference type="Proteomes" id="UP000245391"/>
    </source>
</evidence>
<organism evidence="1 2">
    <name type="scientific">Pedobacter paludis</name>
    <dbReference type="NCBI Taxonomy" id="2203212"/>
    <lineage>
        <taxon>Bacteria</taxon>
        <taxon>Pseudomonadati</taxon>
        <taxon>Bacteroidota</taxon>
        <taxon>Sphingobacteriia</taxon>
        <taxon>Sphingobacteriales</taxon>
        <taxon>Sphingobacteriaceae</taxon>
        <taxon>Pedobacter</taxon>
    </lineage>
</organism>